<gene>
    <name evidence="1" type="ORF">ATO10_13859</name>
</gene>
<proteinExistence type="predicted"/>
<sequence>MIDTGAILAPSFKAHMSSGKGSDRRPLPGEVALGPVGAEDHGGAAVAVSIAPGFVLPRIPDIIDSDGPDEIELRSADIDVCAVLNEPEGRVGGKKVIRGFWNTPSNLNRSSVIARWKSLSRSSAIALEERFEDAVCSV</sequence>
<dbReference type="Proteomes" id="UP000024836">
    <property type="component" value="Unassembled WGS sequence"/>
</dbReference>
<name>A0A058ZHJ3_9RHOB</name>
<keyword evidence="2" id="KW-1185">Reference proteome</keyword>
<accession>A0A058ZHJ3</accession>
<dbReference type="EMBL" id="AQQY01000011">
    <property type="protein sequence ID" value="KCV81063.1"/>
    <property type="molecule type" value="Genomic_DNA"/>
</dbReference>
<reference evidence="1 2" key="1">
    <citation type="submission" date="2013-04" db="EMBL/GenBank/DDBJ databases">
        <title>Shimia sp. 22II-S11-Z10 Genome Sequencing.</title>
        <authorList>
            <person name="Lai Q."/>
            <person name="Li G."/>
            <person name="Shao Z."/>
        </authorList>
    </citation>
    <scope>NUCLEOTIDE SEQUENCE [LARGE SCALE GENOMIC DNA]</scope>
    <source>
        <strain evidence="2">22II-S11-Z10</strain>
    </source>
</reference>
<dbReference type="AlphaFoldDB" id="A0A058ZHJ3"/>
<organism evidence="1 2">
    <name type="scientific">Actibacterium atlanticum</name>
    <dbReference type="NCBI Taxonomy" id="1461693"/>
    <lineage>
        <taxon>Bacteria</taxon>
        <taxon>Pseudomonadati</taxon>
        <taxon>Pseudomonadota</taxon>
        <taxon>Alphaproteobacteria</taxon>
        <taxon>Rhodobacterales</taxon>
        <taxon>Roseobacteraceae</taxon>
        <taxon>Actibacterium</taxon>
    </lineage>
</organism>
<protein>
    <submittedName>
        <fullName evidence="1">Uncharacterized protein</fullName>
    </submittedName>
</protein>
<dbReference type="eggNOG" id="ENOG503480T">
    <property type="taxonomic scope" value="Bacteria"/>
</dbReference>
<comment type="caution">
    <text evidence="1">The sequence shown here is derived from an EMBL/GenBank/DDBJ whole genome shotgun (WGS) entry which is preliminary data.</text>
</comment>
<evidence type="ECO:0000313" key="2">
    <source>
        <dbReference type="Proteomes" id="UP000024836"/>
    </source>
</evidence>
<dbReference type="STRING" id="1461693.ATO10_13859"/>
<evidence type="ECO:0000313" key="1">
    <source>
        <dbReference type="EMBL" id="KCV81063.1"/>
    </source>
</evidence>